<dbReference type="PANTHER" id="PTHR43179">
    <property type="entry name" value="RHAMNOSYLTRANSFERASE WBBL"/>
    <property type="match status" value="1"/>
</dbReference>
<dbReference type="Proteomes" id="UP000182510">
    <property type="component" value="Chromosome"/>
</dbReference>
<evidence type="ECO:0000259" key="4">
    <source>
        <dbReference type="Pfam" id="PF00535"/>
    </source>
</evidence>
<evidence type="ECO:0000256" key="1">
    <source>
        <dbReference type="ARBA" id="ARBA00006739"/>
    </source>
</evidence>
<evidence type="ECO:0000256" key="2">
    <source>
        <dbReference type="ARBA" id="ARBA00022676"/>
    </source>
</evidence>
<keyword evidence="3 5" id="KW-0808">Transferase</keyword>
<proteinExistence type="inferred from homology"/>
<dbReference type="InterPro" id="IPR001173">
    <property type="entry name" value="Glyco_trans_2-like"/>
</dbReference>
<reference evidence="5 6" key="1">
    <citation type="submission" date="2016-11" db="EMBL/GenBank/DDBJ databases">
        <title>Gramella sp. LPB0144 isolated from marine environment.</title>
        <authorList>
            <person name="Kim E."/>
            <person name="Yi H."/>
        </authorList>
    </citation>
    <scope>NUCLEOTIDE SEQUENCE [LARGE SCALE GENOMIC DNA]</scope>
    <source>
        <strain evidence="5 6">LPB0144</strain>
    </source>
</reference>
<evidence type="ECO:0000313" key="5">
    <source>
        <dbReference type="EMBL" id="APG60096.1"/>
    </source>
</evidence>
<comment type="similarity">
    <text evidence="1">Belongs to the glycosyltransferase 2 family.</text>
</comment>
<dbReference type="InterPro" id="IPR029044">
    <property type="entry name" value="Nucleotide-diphossugar_trans"/>
</dbReference>
<dbReference type="STRING" id="1913577.LPB144_06560"/>
<dbReference type="RefSeq" id="WP_072552744.1">
    <property type="nucleotide sequence ID" value="NZ_CP018153.1"/>
</dbReference>
<dbReference type="SUPFAM" id="SSF53448">
    <property type="entry name" value="Nucleotide-diphospho-sugar transferases"/>
    <property type="match status" value="1"/>
</dbReference>
<evidence type="ECO:0000313" key="6">
    <source>
        <dbReference type="Proteomes" id="UP000182510"/>
    </source>
</evidence>
<keyword evidence="2" id="KW-0328">Glycosyltransferase</keyword>
<dbReference type="PANTHER" id="PTHR43179:SF12">
    <property type="entry name" value="GALACTOFURANOSYLTRANSFERASE GLFT2"/>
    <property type="match status" value="1"/>
</dbReference>
<gene>
    <name evidence="5" type="ORF">LPB144_06560</name>
</gene>
<dbReference type="CDD" id="cd00761">
    <property type="entry name" value="Glyco_tranf_GTA_type"/>
    <property type="match status" value="1"/>
</dbReference>
<name>A0A1L3J4P9_9FLAO</name>
<dbReference type="GO" id="GO:0016757">
    <property type="term" value="F:glycosyltransferase activity"/>
    <property type="evidence" value="ECO:0007669"/>
    <property type="project" value="UniProtKB-KW"/>
</dbReference>
<dbReference type="EMBL" id="CP018153">
    <property type="protein sequence ID" value="APG60096.1"/>
    <property type="molecule type" value="Genomic_DNA"/>
</dbReference>
<dbReference type="OrthoDB" id="1326385at2"/>
<accession>A0A1L3J4P9</accession>
<dbReference type="Pfam" id="PF00535">
    <property type="entry name" value="Glycos_transf_2"/>
    <property type="match status" value="1"/>
</dbReference>
<organism evidence="5 6">
    <name type="scientific">Christiangramia salexigens</name>
    <dbReference type="NCBI Taxonomy" id="1913577"/>
    <lineage>
        <taxon>Bacteria</taxon>
        <taxon>Pseudomonadati</taxon>
        <taxon>Bacteroidota</taxon>
        <taxon>Flavobacteriia</taxon>
        <taxon>Flavobacteriales</taxon>
        <taxon>Flavobacteriaceae</taxon>
        <taxon>Christiangramia</taxon>
    </lineage>
</organism>
<dbReference type="AlphaFoldDB" id="A0A1L3J4P9"/>
<dbReference type="KEGG" id="grl:LPB144_06560"/>
<keyword evidence="6" id="KW-1185">Reference proteome</keyword>
<feature type="domain" description="Glycosyltransferase 2-like" evidence="4">
    <location>
        <begin position="240"/>
        <end position="349"/>
    </location>
</feature>
<dbReference type="Gene3D" id="3.90.550.10">
    <property type="entry name" value="Spore Coat Polysaccharide Biosynthesis Protein SpsA, Chain A"/>
    <property type="match status" value="1"/>
</dbReference>
<sequence length="512" mass="59653">MIFFLHRNALEFCKAIKNSEVLHIRNASIIGAFWEVAESYPNELIIWCDEEFYSDINHEELISIFSHNNIMASFTVRSRYLSKSIGYVDQLPFISPNYSVKYPTWLMSTDVGGIFSKMILPFKELLGEFEDFEYLLNSIAKLGQQNSLFCYSDPNLINRTQAVDLHYNASISAMFNFVAQHYKKEWLWVLLFCFIKYEKCCPISAFIRSWLKPSFFKQEVQLPEPECITGNLYNGNTIDVIIPTLGRPDHLMQVLEDLKKQSKLPAQVIIIEQDPDVESDSHLDLVDKDWPFEIRHQFIHEMGACNARNLALAEVKSNWIFFADDDIRLPSNLLQSSMEEIHKLKVTAINLNSSQPGEKLVFKKLKQWGAFGSGTSIVNADYALQCRYSEHLELGFGEDLDFGMQLRNLGCDIIYHPDLKFTHLKAERGGFRSAEITMRKEKKLEPKPSPTMMFLVKKYFTKEMRRGYKVSLFLKFYRKQDIKNPVRYLTIMNRRWKLSEKFCSDIAKRNIA</sequence>
<evidence type="ECO:0000256" key="3">
    <source>
        <dbReference type="ARBA" id="ARBA00022679"/>
    </source>
</evidence>
<protein>
    <submittedName>
        <fullName evidence="5">Glycosyl transferase</fullName>
    </submittedName>
</protein>